<dbReference type="SUPFAM" id="SSF158694">
    <property type="entry name" value="UraD-Like"/>
    <property type="match status" value="1"/>
</dbReference>
<evidence type="ECO:0000259" key="7">
    <source>
        <dbReference type="Pfam" id="PF09349"/>
    </source>
</evidence>
<reference evidence="8" key="1">
    <citation type="journal article" date="2014" name="Int. J. Syst. Evol. Microbiol.">
        <title>Complete genome sequence of Corynebacterium casei LMG S-19264T (=DSM 44701T), isolated from a smear-ripened cheese.</title>
        <authorList>
            <consortium name="US DOE Joint Genome Institute (JGI-PGF)"/>
            <person name="Walter F."/>
            <person name="Albersmeier A."/>
            <person name="Kalinowski J."/>
            <person name="Ruckert C."/>
        </authorList>
    </citation>
    <scope>NUCLEOTIDE SEQUENCE</scope>
    <source>
        <strain evidence="8">CGMCC 4.5737</strain>
    </source>
</reference>
<evidence type="ECO:0000256" key="5">
    <source>
        <dbReference type="ARBA" id="ARBA00022793"/>
    </source>
</evidence>
<dbReference type="RefSeq" id="WP_229686059.1">
    <property type="nucleotide sequence ID" value="NZ_BMMK01000003.1"/>
</dbReference>
<comment type="caution">
    <text evidence="8">The sequence shown here is derived from an EMBL/GenBank/DDBJ whole genome shotgun (WGS) entry which is preliminary data.</text>
</comment>
<accession>A0A8J3FV46</accession>
<keyword evidence="6" id="KW-0456">Lyase</keyword>
<name>A0A8J3FV46_9PSEU</name>
<reference evidence="8" key="2">
    <citation type="submission" date="2020-09" db="EMBL/GenBank/DDBJ databases">
        <authorList>
            <person name="Sun Q."/>
            <person name="Zhou Y."/>
        </authorList>
    </citation>
    <scope>NUCLEOTIDE SEQUENCE</scope>
    <source>
        <strain evidence="8">CGMCC 4.5737</strain>
    </source>
</reference>
<dbReference type="InterPro" id="IPR017595">
    <property type="entry name" value="OHCU_decarboxylase-2"/>
</dbReference>
<comment type="pathway">
    <text evidence="2">Purine metabolism; urate degradation; (S)-allantoin from urate: step 3/3.</text>
</comment>
<gene>
    <name evidence="8" type="ORF">GCM10012275_09880</name>
</gene>
<keyword evidence="4" id="KW-0659">Purine metabolism</keyword>
<keyword evidence="5" id="KW-0210">Decarboxylase</keyword>
<dbReference type="Proteomes" id="UP000637578">
    <property type="component" value="Unassembled WGS sequence"/>
</dbReference>
<feature type="domain" description="Oxo-4-hydroxy-4-carboxy-5-ureidoimidazoline decarboxylase" evidence="7">
    <location>
        <begin position="14"/>
        <end position="166"/>
    </location>
</feature>
<dbReference type="InterPro" id="IPR036778">
    <property type="entry name" value="OHCU_decarboxylase_sf"/>
</dbReference>
<dbReference type="Gene3D" id="1.10.3330.10">
    <property type="entry name" value="Oxo-4-hydroxy-4-carboxy-5-ureidoimidazoline decarboxylase"/>
    <property type="match status" value="1"/>
</dbReference>
<dbReference type="GO" id="GO:0051997">
    <property type="term" value="F:2-oxo-4-hydroxy-4-carboxy-5-ureidoimidazoline decarboxylase activity"/>
    <property type="evidence" value="ECO:0007669"/>
    <property type="project" value="UniProtKB-EC"/>
</dbReference>
<evidence type="ECO:0000256" key="4">
    <source>
        <dbReference type="ARBA" id="ARBA00022631"/>
    </source>
</evidence>
<organism evidence="8 9">
    <name type="scientific">Longimycelium tulufanense</name>
    <dbReference type="NCBI Taxonomy" id="907463"/>
    <lineage>
        <taxon>Bacteria</taxon>
        <taxon>Bacillati</taxon>
        <taxon>Actinomycetota</taxon>
        <taxon>Actinomycetes</taxon>
        <taxon>Pseudonocardiales</taxon>
        <taxon>Pseudonocardiaceae</taxon>
        <taxon>Longimycelium</taxon>
    </lineage>
</organism>
<evidence type="ECO:0000313" key="9">
    <source>
        <dbReference type="Proteomes" id="UP000637578"/>
    </source>
</evidence>
<dbReference type="NCBIfam" id="NF010372">
    <property type="entry name" value="PRK13798.1"/>
    <property type="match status" value="1"/>
</dbReference>
<dbReference type="Pfam" id="PF09349">
    <property type="entry name" value="OHCU_decarbox"/>
    <property type="match status" value="1"/>
</dbReference>
<protein>
    <recommendedName>
        <fullName evidence="3">2-oxo-4-hydroxy-4-carboxy-5-ureidoimidazoline decarboxylase</fullName>
        <ecNumber evidence="3">4.1.1.97</ecNumber>
    </recommendedName>
</protein>
<proteinExistence type="predicted"/>
<dbReference type="InterPro" id="IPR018020">
    <property type="entry name" value="OHCU_decarboxylase"/>
</dbReference>
<dbReference type="PANTHER" id="PTHR43466:SF1">
    <property type="entry name" value="2-OXO-4-HYDROXY-4-CARBOXY-5-UREIDOIMIDAZOLINE DECARBOXYLASE-RELATED"/>
    <property type="match status" value="1"/>
</dbReference>
<sequence length="172" mass="18711">MSGAVTAGDVDRFNALPRSGAVEQLLACCAVPEWADRLAAGRPYPDLAGLRDAADAALAELDWDGVLRALTAHPRIGERTRGTDREARWSRQEQAAAATPDQSVAEELLAGNLAYEERFGHVFLICATGRSAAEVLAELRSRLHNDVETERAVVREELRRIVALRLGRLVGE</sequence>
<evidence type="ECO:0000256" key="1">
    <source>
        <dbReference type="ARBA" id="ARBA00001163"/>
    </source>
</evidence>
<dbReference type="EMBL" id="BMMK01000003">
    <property type="protein sequence ID" value="GGM40935.1"/>
    <property type="molecule type" value="Genomic_DNA"/>
</dbReference>
<comment type="catalytic activity">
    <reaction evidence="1">
        <text>5-hydroxy-2-oxo-4-ureido-2,5-dihydro-1H-imidazole-5-carboxylate + H(+) = (S)-allantoin + CO2</text>
        <dbReference type="Rhea" id="RHEA:26301"/>
        <dbReference type="ChEBI" id="CHEBI:15378"/>
        <dbReference type="ChEBI" id="CHEBI:15678"/>
        <dbReference type="ChEBI" id="CHEBI:16526"/>
        <dbReference type="ChEBI" id="CHEBI:58639"/>
        <dbReference type="EC" id="4.1.1.97"/>
    </reaction>
</comment>
<evidence type="ECO:0000256" key="6">
    <source>
        <dbReference type="ARBA" id="ARBA00023239"/>
    </source>
</evidence>
<keyword evidence="9" id="KW-1185">Reference proteome</keyword>
<evidence type="ECO:0000313" key="8">
    <source>
        <dbReference type="EMBL" id="GGM40935.1"/>
    </source>
</evidence>
<dbReference type="AlphaFoldDB" id="A0A8J3FV46"/>
<evidence type="ECO:0000256" key="2">
    <source>
        <dbReference type="ARBA" id="ARBA00004754"/>
    </source>
</evidence>
<dbReference type="GO" id="GO:0019628">
    <property type="term" value="P:urate catabolic process"/>
    <property type="evidence" value="ECO:0007669"/>
    <property type="project" value="TreeGrafter"/>
</dbReference>
<dbReference type="EC" id="4.1.1.97" evidence="3"/>
<dbReference type="PANTHER" id="PTHR43466">
    <property type="entry name" value="2-OXO-4-HYDROXY-4-CARBOXY-5-UREIDOIMIDAZOLINE DECARBOXYLASE-RELATED"/>
    <property type="match status" value="1"/>
</dbReference>
<dbReference type="NCBIfam" id="TIGR03180">
    <property type="entry name" value="UraD_2"/>
    <property type="match status" value="1"/>
</dbReference>
<evidence type="ECO:0000256" key="3">
    <source>
        <dbReference type="ARBA" id="ARBA00012257"/>
    </source>
</evidence>
<dbReference type="GO" id="GO:0006144">
    <property type="term" value="P:purine nucleobase metabolic process"/>
    <property type="evidence" value="ECO:0007669"/>
    <property type="project" value="UniProtKB-KW"/>
</dbReference>